<gene>
    <name evidence="1" type="ORF">EZS28_029871</name>
</gene>
<proteinExistence type="predicted"/>
<protein>
    <submittedName>
        <fullName evidence="1">Uncharacterized protein</fullName>
    </submittedName>
</protein>
<sequence length="605" mass="65132">MKAAQWVAPALHRVLSTISGPVSMIHPAIGGALGAGANLAGAVDKLKRGNSSGGMMSNEEYQLFIDNNNALVYAANNQIIDGMASDYALKIEPNGLLTIKNLKVINFDFVAQINQLINYVNLLQQSIGTTEQDINDIKNDIVTINQELSRQTHFRGYYLLNSDIQNLPNSANGDFSFSAESGTVWMYDQNWYNCGDTVPDQVTPASDATPLSDGTATAGISTEYSRGDHIHPLNVTTTIPVSDSASGSVGTANYYTRSDHSHPLNITTTIPPQDSASGSVGTTNYYARNDHSHPINVETNASNIPIVNGVGANGSSAYYSRHDHVHPQQLTYDGNVTATKFIKTGGLASEIFRANGDTTAISTIDSDSVKKTGYQEQSIAGKLKRTDSTESFDDLTDDQYTTKYTIQGAFVKKKGKTLQYIEGVLRCSGDDEESEDDEDYITRGTIYNQYVTKASPDTIIGRKAFKNNYYPVGTPLHINWRGSSLSSQFPESKLVQNYVLNAGTPTSYAGVTAGNVQINPTSNSYDDGLRIGRPDSDGLSSVFLGYSTSTTGLTAGQWSICTPNSGFAINPLGLTIQLCADAHTANRGLQISADGNTLTFNGRNL</sequence>
<evidence type="ECO:0000313" key="1">
    <source>
        <dbReference type="EMBL" id="KAA6374602.1"/>
    </source>
</evidence>
<organism evidence="1 2">
    <name type="scientific">Streblomastix strix</name>
    <dbReference type="NCBI Taxonomy" id="222440"/>
    <lineage>
        <taxon>Eukaryota</taxon>
        <taxon>Metamonada</taxon>
        <taxon>Preaxostyla</taxon>
        <taxon>Oxymonadida</taxon>
        <taxon>Streblomastigidae</taxon>
        <taxon>Streblomastix</taxon>
    </lineage>
</organism>
<dbReference type="Proteomes" id="UP000324800">
    <property type="component" value="Unassembled WGS sequence"/>
</dbReference>
<accession>A0A5J4UWZ5</accession>
<name>A0A5J4UWZ5_9EUKA</name>
<reference evidence="1 2" key="1">
    <citation type="submission" date="2019-03" db="EMBL/GenBank/DDBJ databases">
        <title>Single cell metagenomics reveals metabolic interactions within the superorganism composed of flagellate Streblomastix strix and complex community of Bacteroidetes bacteria on its surface.</title>
        <authorList>
            <person name="Treitli S.C."/>
            <person name="Kolisko M."/>
            <person name="Husnik F."/>
            <person name="Keeling P."/>
            <person name="Hampl V."/>
        </authorList>
    </citation>
    <scope>NUCLEOTIDE SEQUENCE [LARGE SCALE GENOMIC DNA]</scope>
    <source>
        <strain evidence="1">ST1C</strain>
    </source>
</reference>
<dbReference type="AlphaFoldDB" id="A0A5J4UWZ5"/>
<comment type="caution">
    <text evidence="1">The sequence shown here is derived from an EMBL/GenBank/DDBJ whole genome shotgun (WGS) entry which is preliminary data.</text>
</comment>
<dbReference type="EMBL" id="SNRW01011850">
    <property type="protein sequence ID" value="KAA6374602.1"/>
    <property type="molecule type" value="Genomic_DNA"/>
</dbReference>
<evidence type="ECO:0000313" key="2">
    <source>
        <dbReference type="Proteomes" id="UP000324800"/>
    </source>
</evidence>